<dbReference type="Proteomes" id="UP000499080">
    <property type="component" value="Unassembled WGS sequence"/>
</dbReference>
<organism evidence="1 2">
    <name type="scientific">Araneus ventricosus</name>
    <name type="common">Orbweaver spider</name>
    <name type="synonym">Epeira ventricosa</name>
    <dbReference type="NCBI Taxonomy" id="182803"/>
    <lineage>
        <taxon>Eukaryota</taxon>
        <taxon>Metazoa</taxon>
        <taxon>Ecdysozoa</taxon>
        <taxon>Arthropoda</taxon>
        <taxon>Chelicerata</taxon>
        <taxon>Arachnida</taxon>
        <taxon>Araneae</taxon>
        <taxon>Araneomorphae</taxon>
        <taxon>Entelegynae</taxon>
        <taxon>Araneoidea</taxon>
        <taxon>Araneidae</taxon>
        <taxon>Araneus</taxon>
    </lineage>
</organism>
<dbReference type="AlphaFoldDB" id="A0A4Y2Q5J5"/>
<keyword evidence="2" id="KW-1185">Reference proteome</keyword>
<evidence type="ECO:0000313" key="1">
    <source>
        <dbReference type="EMBL" id="GBN58731.1"/>
    </source>
</evidence>
<protein>
    <submittedName>
        <fullName evidence="1">Uncharacterized protein</fullName>
    </submittedName>
</protein>
<reference evidence="1 2" key="1">
    <citation type="journal article" date="2019" name="Sci. Rep.">
        <title>Orb-weaving spider Araneus ventricosus genome elucidates the spidroin gene catalogue.</title>
        <authorList>
            <person name="Kono N."/>
            <person name="Nakamura H."/>
            <person name="Ohtoshi R."/>
            <person name="Moran D.A.P."/>
            <person name="Shinohara A."/>
            <person name="Yoshida Y."/>
            <person name="Fujiwara M."/>
            <person name="Mori M."/>
            <person name="Tomita M."/>
            <person name="Arakawa K."/>
        </authorList>
    </citation>
    <scope>NUCLEOTIDE SEQUENCE [LARGE SCALE GENOMIC DNA]</scope>
</reference>
<dbReference type="EMBL" id="BGPR01012988">
    <property type="protein sequence ID" value="GBN58731.1"/>
    <property type="molecule type" value="Genomic_DNA"/>
</dbReference>
<name>A0A4Y2Q5J5_ARAVE</name>
<gene>
    <name evidence="1" type="ORF">AVEN_145199_1</name>
</gene>
<sequence length="114" mass="12348">MSCCFKYPRSGKFTVHIFTTVLLLTAALDGLVCDIELTIMILQNLSTLPLLFMPATAVCSSYKSSPGQVPLGLGEFVFAEQRAVSLLGRTHADPGRILTWKTVSGIGSQKELPM</sequence>
<comment type="caution">
    <text evidence="1">The sequence shown here is derived from an EMBL/GenBank/DDBJ whole genome shotgun (WGS) entry which is preliminary data.</text>
</comment>
<accession>A0A4Y2Q5J5</accession>
<evidence type="ECO:0000313" key="2">
    <source>
        <dbReference type="Proteomes" id="UP000499080"/>
    </source>
</evidence>
<proteinExistence type="predicted"/>